<dbReference type="EMBL" id="MWQN01000001">
    <property type="protein sequence ID" value="OPC79797.1"/>
    <property type="molecule type" value="Genomic_DNA"/>
</dbReference>
<evidence type="ECO:0000313" key="4">
    <source>
        <dbReference type="Proteomes" id="UP000190037"/>
    </source>
</evidence>
<dbReference type="GO" id="GO:0003677">
    <property type="term" value="F:DNA binding"/>
    <property type="evidence" value="ECO:0007669"/>
    <property type="project" value="InterPro"/>
</dbReference>
<accession>A0A1T3NSC0</accession>
<reference evidence="3 4" key="1">
    <citation type="submission" date="2017-03" db="EMBL/GenBank/DDBJ databases">
        <title>Draft genome sequence of Streptomyces scabrisporus NF3, endophyte isolated from Amphipterygium adstringens.</title>
        <authorList>
            <person name="Vazquez M."/>
            <person name="Ceapa C.D."/>
            <person name="Rodriguez Luna D."/>
            <person name="Sanchez Esquivel S."/>
        </authorList>
    </citation>
    <scope>NUCLEOTIDE SEQUENCE [LARGE SCALE GENOMIC DNA]</scope>
    <source>
        <strain evidence="3 4">NF3</strain>
    </source>
</reference>
<evidence type="ECO:0000256" key="1">
    <source>
        <dbReference type="SAM" id="MobiDB-lite"/>
    </source>
</evidence>
<dbReference type="InterPro" id="IPR041413">
    <property type="entry name" value="MLTR_LBD"/>
</dbReference>
<dbReference type="InterPro" id="IPR010982">
    <property type="entry name" value="Lambda_DNA-bd_dom_sf"/>
</dbReference>
<dbReference type="SUPFAM" id="SSF47413">
    <property type="entry name" value="lambda repressor-like DNA-binding domains"/>
    <property type="match status" value="1"/>
</dbReference>
<dbReference type="PANTHER" id="PTHR35010">
    <property type="entry name" value="BLL4672 PROTEIN-RELATED"/>
    <property type="match status" value="1"/>
</dbReference>
<feature type="region of interest" description="Disordered" evidence="1">
    <location>
        <begin position="295"/>
        <end position="318"/>
    </location>
</feature>
<dbReference type="Proteomes" id="UP000190037">
    <property type="component" value="Unassembled WGS sequence"/>
</dbReference>
<dbReference type="Pfam" id="PF13560">
    <property type="entry name" value="HTH_31"/>
    <property type="match status" value="1"/>
</dbReference>
<keyword evidence="4" id="KW-1185">Reference proteome</keyword>
<dbReference type="SMART" id="SM00530">
    <property type="entry name" value="HTH_XRE"/>
    <property type="match status" value="1"/>
</dbReference>
<dbReference type="Gene3D" id="3.30.450.180">
    <property type="match status" value="1"/>
</dbReference>
<gene>
    <name evidence="3" type="ORF">B4N89_01515</name>
</gene>
<dbReference type="AlphaFoldDB" id="A0A1T3NSC0"/>
<proteinExistence type="predicted"/>
<dbReference type="PANTHER" id="PTHR35010:SF2">
    <property type="entry name" value="BLL4672 PROTEIN"/>
    <property type="match status" value="1"/>
</dbReference>
<dbReference type="Pfam" id="PF17765">
    <property type="entry name" value="MLTR_LBD"/>
    <property type="match status" value="1"/>
</dbReference>
<dbReference type="OrthoDB" id="3542608at2"/>
<dbReference type="Gene3D" id="1.10.260.40">
    <property type="entry name" value="lambda repressor-like DNA-binding domains"/>
    <property type="match status" value="1"/>
</dbReference>
<dbReference type="RefSeq" id="WP_078974066.1">
    <property type="nucleotide sequence ID" value="NZ_MWQN01000001.1"/>
</dbReference>
<feature type="domain" description="HTH cro/C1-type" evidence="2">
    <location>
        <begin position="15"/>
        <end position="87"/>
    </location>
</feature>
<dbReference type="InterPro" id="IPR001387">
    <property type="entry name" value="Cro/C1-type_HTH"/>
</dbReference>
<protein>
    <submittedName>
        <fullName evidence="3">Transcriptional regulator</fullName>
    </submittedName>
</protein>
<sequence length="318" mass="35772">MSTNTASRRTELGAFLRSRRERRTPEEVGLPPGLRRRTPGLRREEVALLAGVGVTWYTWLEQGRPINASIQVLDAVARTLGLDPAERAHLYRLAQVPWEVASPPGATLPAEIQEILDTLVPHPAAVYNARYDVLAWNGAYSRLFPSLADMPIEERNAIWATFTSRETCNPFIDRAYEEPRMVAELQTAFARHVGEPEWESFVSRLTDASPEFARLWARREVASGSRHIKRLLHVTVGRLDLTATRLQLNVPETRMMVYTPADDTTRARMAELMAMPATPWCCDECHTKAMRRRRATLHGTPNAPGTDSGPIPEPARMS</sequence>
<evidence type="ECO:0000259" key="2">
    <source>
        <dbReference type="SMART" id="SM00530"/>
    </source>
</evidence>
<dbReference type="CDD" id="cd00093">
    <property type="entry name" value="HTH_XRE"/>
    <property type="match status" value="1"/>
</dbReference>
<evidence type="ECO:0000313" key="3">
    <source>
        <dbReference type="EMBL" id="OPC79797.1"/>
    </source>
</evidence>
<organism evidence="3 4">
    <name type="scientific">Embleya scabrispora</name>
    <dbReference type="NCBI Taxonomy" id="159449"/>
    <lineage>
        <taxon>Bacteria</taxon>
        <taxon>Bacillati</taxon>
        <taxon>Actinomycetota</taxon>
        <taxon>Actinomycetes</taxon>
        <taxon>Kitasatosporales</taxon>
        <taxon>Streptomycetaceae</taxon>
        <taxon>Embleya</taxon>
    </lineage>
</organism>
<comment type="caution">
    <text evidence="3">The sequence shown here is derived from an EMBL/GenBank/DDBJ whole genome shotgun (WGS) entry which is preliminary data.</text>
</comment>
<name>A0A1T3NSC0_9ACTN</name>
<dbReference type="STRING" id="159449.B4N89_01515"/>